<dbReference type="Proteomes" id="UP000037953">
    <property type="component" value="Unassembled WGS sequence"/>
</dbReference>
<gene>
    <name evidence="1" type="ORF">AOB46_21870</name>
</gene>
<sequence>MNKLSHIKLDEKKLVEKTIEYILSIQNTYLECILFHRILDPRIKYGDLNMHIDFLMERLSHGNFFVNYGEIEFRNGASRYTHFKFEAGGSKVDDSGLLINLKMKSEEFSKEIFWANDKVEIEYQQLNDFNCFIELIVPEKERSRKMLVAPFFNSEHWIEYYNKLLDLNFPSFIEKVNFGKTVIKYRPLKDDFYIGIETDYQSSRKAFKNGFWQTPEYKLVIFKKITSKKIERILQFEKFVHPYFDPPSFDFSVFFAVKTTKQIGENEFLLDDGTKTEFLDDGLVRFYNSNELEDQLKRHAFFYYNILSHTTLEFIRFVEEIVRT</sequence>
<organism evidence="1 2">
    <name type="scientific">Chryseobacterium indologenes</name>
    <name type="common">Flavobacterium indologenes</name>
    <dbReference type="NCBI Taxonomy" id="253"/>
    <lineage>
        <taxon>Bacteria</taxon>
        <taxon>Pseudomonadati</taxon>
        <taxon>Bacteroidota</taxon>
        <taxon>Flavobacteriia</taxon>
        <taxon>Flavobacteriales</taxon>
        <taxon>Weeksellaceae</taxon>
        <taxon>Chryseobacterium group</taxon>
        <taxon>Chryseobacterium</taxon>
    </lineage>
</organism>
<evidence type="ECO:0000313" key="1">
    <source>
        <dbReference type="EMBL" id="KPE49093.1"/>
    </source>
</evidence>
<dbReference type="AlphaFoldDB" id="A0A0N0ITW0"/>
<evidence type="ECO:0000313" key="2">
    <source>
        <dbReference type="Proteomes" id="UP000037953"/>
    </source>
</evidence>
<dbReference type="PATRIC" id="fig|253.9.peg.2797"/>
<comment type="caution">
    <text evidence="1">The sequence shown here is derived from an EMBL/GenBank/DDBJ whole genome shotgun (WGS) entry which is preliminary data.</text>
</comment>
<dbReference type="EMBL" id="LJOD01000025">
    <property type="protein sequence ID" value="KPE49093.1"/>
    <property type="molecule type" value="Genomic_DNA"/>
</dbReference>
<reference evidence="2" key="2">
    <citation type="submission" date="2015-09" db="EMBL/GenBank/DDBJ databases">
        <title>Draft genome sequence of a multidrug-resistant Chryseobacterium indologenes isolate from Malaysia.</title>
        <authorList>
            <person name="Yu C.Y."/>
            <person name="Ang G.Y."/>
            <person name="Chan K.-G."/>
        </authorList>
    </citation>
    <scope>NUCLEOTIDE SEQUENCE [LARGE SCALE GENOMIC DNA]</scope>
    <source>
        <strain evidence="2">CI_885</strain>
    </source>
</reference>
<protein>
    <submittedName>
        <fullName evidence="1">Uncharacterized protein</fullName>
    </submittedName>
</protein>
<proteinExistence type="predicted"/>
<reference evidence="1 2" key="1">
    <citation type="journal article" date="2015" name="Genom Data">
        <title>Draft genome sequence of a multidrug-resistant Chryseobacterium indologenes isolate from Malaysia.</title>
        <authorList>
            <person name="Yu C.Y."/>
            <person name="Ang G.Y."/>
            <person name="Cheng H.J."/>
            <person name="Cheong Y.M."/>
            <person name="Yin W.F."/>
            <person name="Chan K.G."/>
        </authorList>
    </citation>
    <scope>NUCLEOTIDE SEQUENCE [LARGE SCALE GENOMIC DNA]</scope>
    <source>
        <strain evidence="1 2">CI_885</strain>
    </source>
</reference>
<name>A0A0N0ITW0_CHRID</name>
<accession>A0A0N0ITW0</accession>